<evidence type="ECO:0000313" key="4">
    <source>
        <dbReference type="EMBL" id="AAZ65540.1"/>
    </source>
</evidence>
<organism evidence="4">
    <name type="scientific">Cupriavidus pinatubonensis (strain JMP 134 / LMG 1197)</name>
    <name type="common">Cupriavidus necator (strain JMP 134)</name>
    <dbReference type="NCBI Taxonomy" id="264198"/>
    <lineage>
        <taxon>Bacteria</taxon>
        <taxon>Pseudomonadati</taxon>
        <taxon>Pseudomonadota</taxon>
        <taxon>Betaproteobacteria</taxon>
        <taxon>Burkholderiales</taxon>
        <taxon>Burkholderiaceae</taxon>
        <taxon>Cupriavidus</taxon>
    </lineage>
</organism>
<dbReference type="DNASU" id="3607819"/>
<keyword evidence="4" id="KW-0614">Plasmid</keyword>
<feature type="domain" description="Amidohydrolase-related" evidence="3">
    <location>
        <begin position="56"/>
        <end position="416"/>
    </location>
</feature>
<dbReference type="HOGENOM" id="CLU_012358_2_3_4"/>
<sequence length="445" mass="48167">MNERRLLLTGGWILSMDPAVGDLRQGDILIEGDRIAAVAPRIEAPEAQRIDAAGMIVLPGFVDTHRHTWQSCVRHRYADIDPQIYFAEMLGATGAAFRPDDVYIGTLLGAVSALDSGITTMLDWSHVQNSPEHADAAVLGLRDAGIRGIFAHGWPLVEGASWMFDSQRGHPEDIRRLRERYFSSDDQLLTLAMAARGPEMACREVWLRDLRLARELGIRSSIHMGAYARNGTARGIAQMHEAGVLGDDLTFVHCCCSGEDEIAMMADAGVSASLGVHCELNAQGIGDLPLDRMLAVGIRPSLSGDTETKCSGDMFTQMRHAFAYYRSWMGGNHSRVANAPATLSMRDVLEFATVAGARANGLDHKVGSLTPGKQADIVMIRGDDLNLAPVSDAVGAVVLAAHPGNVDTVFVAGRTVKRHGRMTGVDVDMLRHRAAASQHYVLGLR</sequence>
<name>Q46MT5_CUPPJ</name>
<reference evidence="4" key="1">
    <citation type="submission" date="2005-08" db="EMBL/GenBank/DDBJ databases">
        <title>Complete sequence of a megaplasmid of Ralstonia eutropha JMP134.</title>
        <authorList>
            <person name="Copeland A."/>
            <person name="Lucas S."/>
            <person name="Lapidus A."/>
            <person name="Barry K."/>
            <person name="Detter J.C."/>
            <person name="Glavina T."/>
            <person name="Hammon N."/>
            <person name="Israni S."/>
            <person name="Pitluck S."/>
            <person name="Goltsman E."/>
            <person name="Martinez M."/>
            <person name="Vergez L."/>
            <person name="Larimer F."/>
            <person name="Land M."/>
            <person name="Lykidis A."/>
            <person name="Richardson P."/>
        </authorList>
    </citation>
    <scope>NUCLEOTIDE SEQUENCE [LARGE SCALE GENOMIC DNA]</scope>
    <source>
        <strain evidence="4">JMP134</strain>
        <plasmid evidence="4">megaplasmid</plasmid>
    </source>
</reference>
<dbReference type="GO" id="GO:0016810">
    <property type="term" value="F:hydrolase activity, acting on carbon-nitrogen (but not peptide) bonds"/>
    <property type="evidence" value="ECO:0007669"/>
    <property type="project" value="InterPro"/>
</dbReference>
<evidence type="ECO:0000256" key="2">
    <source>
        <dbReference type="ARBA" id="ARBA00022801"/>
    </source>
</evidence>
<dbReference type="EMBL" id="CP000092">
    <property type="protein sequence ID" value="AAZ65540.1"/>
    <property type="molecule type" value="Genomic_DNA"/>
</dbReference>
<dbReference type="KEGG" id="reu:Reut_C6231"/>
<protein>
    <submittedName>
        <fullName evidence="4">Amidohydrolase:Amidohydrolase-like protein</fullName>
    </submittedName>
</protein>
<dbReference type="InterPro" id="IPR006680">
    <property type="entry name" value="Amidohydro-rel"/>
</dbReference>
<dbReference type="PANTHER" id="PTHR43794:SF11">
    <property type="entry name" value="AMIDOHYDROLASE-RELATED DOMAIN-CONTAINING PROTEIN"/>
    <property type="match status" value="1"/>
</dbReference>
<dbReference type="eggNOG" id="COG0402">
    <property type="taxonomic scope" value="Bacteria"/>
</dbReference>
<keyword evidence="2 4" id="KW-0378">Hydrolase</keyword>
<gene>
    <name evidence="4" type="ordered locus">Reut_C6231</name>
</gene>
<accession>Q46MT5</accession>
<dbReference type="AlphaFoldDB" id="Q46MT5"/>
<evidence type="ECO:0000256" key="1">
    <source>
        <dbReference type="ARBA" id="ARBA00006745"/>
    </source>
</evidence>
<dbReference type="OrthoDB" id="9807210at2"/>
<dbReference type="PANTHER" id="PTHR43794">
    <property type="entry name" value="AMINOHYDROLASE SSNA-RELATED"/>
    <property type="match status" value="1"/>
</dbReference>
<dbReference type="SUPFAM" id="SSF51338">
    <property type="entry name" value="Composite domain of metallo-dependent hydrolases"/>
    <property type="match status" value="1"/>
</dbReference>
<dbReference type="InterPro" id="IPR032466">
    <property type="entry name" value="Metal_Hydrolase"/>
</dbReference>
<dbReference type="NCBIfam" id="NF006056">
    <property type="entry name" value="PRK08204.1"/>
    <property type="match status" value="1"/>
</dbReference>
<evidence type="ECO:0000259" key="3">
    <source>
        <dbReference type="Pfam" id="PF01979"/>
    </source>
</evidence>
<geneLocation type="plasmid" evidence="4">
    <name>megaplasmid</name>
</geneLocation>
<dbReference type="InterPro" id="IPR050287">
    <property type="entry name" value="MTA/SAH_deaminase"/>
</dbReference>
<proteinExistence type="inferred from homology"/>
<dbReference type="Pfam" id="PF01979">
    <property type="entry name" value="Amidohydro_1"/>
    <property type="match status" value="1"/>
</dbReference>
<dbReference type="SUPFAM" id="SSF51556">
    <property type="entry name" value="Metallo-dependent hydrolases"/>
    <property type="match status" value="1"/>
</dbReference>
<comment type="similarity">
    <text evidence="1">Belongs to the metallo-dependent hydrolases superfamily. ATZ/TRZ family.</text>
</comment>
<dbReference type="Gene3D" id="2.30.40.10">
    <property type="entry name" value="Urease, subunit C, domain 1"/>
    <property type="match status" value="1"/>
</dbReference>
<dbReference type="InterPro" id="IPR011059">
    <property type="entry name" value="Metal-dep_hydrolase_composite"/>
</dbReference>
<dbReference type="Gene3D" id="3.20.20.140">
    <property type="entry name" value="Metal-dependent hydrolases"/>
    <property type="match status" value="1"/>
</dbReference>